<dbReference type="InterPro" id="IPR025484">
    <property type="entry name" value="DUF4376"/>
</dbReference>
<name>A0A1H8N2F3_9RHOB</name>
<protein>
    <recommendedName>
        <fullName evidence="1">DUF4376 domain-containing protein</fullName>
    </recommendedName>
</protein>
<sequence length="125" mass="13163">MIDWTRVIPAETRNAETLAARRAAIKLRRDRAIAAGIVLDGLPVATDDVSQARLTGAALAAMLDPETCVQWKLPDGRFILLAAGQILAIARAVRAHVQACFDHEAALLAALAEGGAVDAETGWPG</sequence>
<gene>
    <name evidence="2" type="ORF">SAMN04488103_11617</name>
</gene>
<evidence type="ECO:0000313" key="3">
    <source>
        <dbReference type="Proteomes" id="UP000198761"/>
    </source>
</evidence>
<accession>A0A1H8N2F3</accession>
<dbReference type="RefSeq" id="WP_091303556.1">
    <property type="nucleotide sequence ID" value="NZ_FOCE01000016.1"/>
</dbReference>
<evidence type="ECO:0000259" key="1">
    <source>
        <dbReference type="Pfam" id="PF14301"/>
    </source>
</evidence>
<evidence type="ECO:0000313" key="2">
    <source>
        <dbReference type="EMBL" id="SEO23787.1"/>
    </source>
</evidence>
<organism evidence="2 3">
    <name type="scientific">Gemmobacter aquatilis</name>
    <dbReference type="NCBI Taxonomy" id="933059"/>
    <lineage>
        <taxon>Bacteria</taxon>
        <taxon>Pseudomonadati</taxon>
        <taxon>Pseudomonadota</taxon>
        <taxon>Alphaproteobacteria</taxon>
        <taxon>Rhodobacterales</taxon>
        <taxon>Paracoccaceae</taxon>
        <taxon>Gemmobacter</taxon>
    </lineage>
</organism>
<dbReference type="EMBL" id="FOCE01000016">
    <property type="protein sequence ID" value="SEO23787.1"/>
    <property type="molecule type" value="Genomic_DNA"/>
</dbReference>
<feature type="domain" description="DUF4376" evidence="1">
    <location>
        <begin position="19"/>
        <end position="118"/>
    </location>
</feature>
<dbReference type="Proteomes" id="UP000198761">
    <property type="component" value="Unassembled WGS sequence"/>
</dbReference>
<dbReference type="Pfam" id="PF14301">
    <property type="entry name" value="DUF4376"/>
    <property type="match status" value="1"/>
</dbReference>
<reference evidence="2 3" key="1">
    <citation type="submission" date="2016-10" db="EMBL/GenBank/DDBJ databases">
        <authorList>
            <person name="de Groot N.N."/>
        </authorList>
    </citation>
    <scope>NUCLEOTIDE SEQUENCE [LARGE SCALE GENOMIC DNA]</scope>
    <source>
        <strain evidence="2 3">DSM 3857</strain>
    </source>
</reference>
<proteinExistence type="predicted"/>
<dbReference type="STRING" id="933059.SAMN04488103_11617"/>
<dbReference type="AlphaFoldDB" id="A0A1H8N2F3"/>
<dbReference type="OrthoDB" id="7875280at2"/>
<keyword evidence="3" id="KW-1185">Reference proteome</keyword>